<dbReference type="Proteomes" id="UP000530268">
    <property type="component" value="Unassembled WGS sequence"/>
</dbReference>
<protein>
    <recommendedName>
        <fullName evidence="4">Sulfotransferase family protein</fullName>
    </recommendedName>
</protein>
<evidence type="ECO:0000313" key="3">
    <source>
        <dbReference type="Proteomes" id="UP000530268"/>
    </source>
</evidence>
<feature type="region of interest" description="Disordered" evidence="1">
    <location>
        <begin position="243"/>
        <end position="262"/>
    </location>
</feature>
<dbReference type="Gene3D" id="3.40.50.300">
    <property type="entry name" value="P-loop containing nucleotide triphosphate hydrolases"/>
    <property type="match status" value="1"/>
</dbReference>
<dbReference type="AlphaFoldDB" id="A0A7W6H0E8"/>
<evidence type="ECO:0000313" key="2">
    <source>
        <dbReference type="EMBL" id="MBB3992599.1"/>
    </source>
</evidence>
<dbReference type="SUPFAM" id="SSF52540">
    <property type="entry name" value="P-loop containing nucleoside triphosphate hydrolases"/>
    <property type="match status" value="1"/>
</dbReference>
<name>A0A7W6H0E8_9RHOB</name>
<evidence type="ECO:0000256" key="1">
    <source>
        <dbReference type="SAM" id="MobiDB-lite"/>
    </source>
</evidence>
<dbReference type="EMBL" id="JACIEI010000001">
    <property type="protein sequence ID" value="MBB3992599.1"/>
    <property type="molecule type" value="Genomic_DNA"/>
</dbReference>
<proteinExistence type="predicted"/>
<keyword evidence="3" id="KW-1185">Reference proteome</keyword>
<comment type="caution">
    <text evidence="2">The sequence shown here is derived from an EMBL/GenBank/DDBJ whole genome shotgun (WGS) entry which is preliminary data.</text>
</comment>
<accession>A0A7W6H0E8</accession>
<reference evidence="2 3" key="1">
    <citation type="submission" date="2020-08" db="EMBL/GenBank/DDBJ databases">
        <title>Genomic Encyclopedia of Type Strains, Phase IV (KMG-IV): sequencing the most valuable type-strain genomes for metagenomic binning, comparative biology and taxonomic classification.</title>
        <authorList>
            <person name="Goeker M."/>
        </authorList>
    </citation>
    <scope>NUCLEOTIDE SEQUENCE [LARGE SCALE GENOMIC DNA]</scope>
    <source>
        <strain evidence="2 3">DSM 102234</strain>
    </source>
</reference>
<sequence>MPRKIVFHAGFHKTGTSTVQAVLRANRKALMPALAIRLKGQMQELMSAARGYSTYCTNDALDKVSRRFDALLAELPDMPRRTLLLSAEELSGHMPGRGALADYSAAPVLANLFWTRAQQAFPDAQVLFCYATRAPASWLKSAWAEHVKSSTMTLDFAAFCARYPDAPNLQTILDDIRQKVPAPVHSYALEECSDLPLGPADPVLDHCDIPDALRAALTPQPPQNKRLSEDTLAALLEINRTHRDKEARKAAKADVLNKGPQI</sequence>
<dbReference type="InterPro" id="IPR027417">
    <property type="entry name" value="P-loop_NTPase"/>
</dbReference>
<dbReference type="RefSeq" id="WP_184561906.1">
    <property type="nucleotide sequence ID" value="NZ_JACIEI010000001.1"/>
</dbReference>
<feature type="compositionally biased region" description="Basic and acidic residues" evidence="1">
    <location>
        <begin position="243"/>
        <end position="252"/>
    </location>
</feature>
<evidence type="ECO:0008006" key="4">
    <source>
        <dbReference type="Google" id="ProtNLM"/>
    </source>
</evidence>
<gene>
    <name evidence="2" type="ORF">GGR95_000218</name>
</gene>
<organism evidence="2 3">
    <name type="scientific">Sulfitobacter undariae</name>
    <dbReference type="NCBI Taxonomy" id="1563671"/>
    <lineage>
        <taxon>Bacteria</taxon>
        <taxon>Pseudomonadati</taxon>
        <taxon>Pseudomonadota</taxon>
        <taxon>Alphaproteobacteria</taxon>
        <taxon>Rhodobacterales</taxon>
        <taxon>Roseobacteraceae</taxon>
        <taxon>Sulfitobacter</taxon>
    </lineage>
</organism>